<comment type="caution">
    <text evidence="2">The sequence shown here is derived from an EMBL/GenBank/DDBJ whole genome shotgun (WGS) entry which is preliminary data.</text>
</comment>
<name>A0AAW0J4R4_QUESU</name>
<dbReference type="Proteomes" id="UP000237347">
    <property type="component" value="Unassembled WGS sequence"/>
</dbReference>
<proteinExistence type="predicted"/>
<feature type="transmembrane region" description="Helical" evidence="1">
    <location>
        <begin position="20"/>
        <end position="41"/>
    </location>
</feature>
<evidence type="ECO:0000313" key="2">
    <source>
        <dbReference type="EMBL" id="KAK7821778.1"/>
    </source>
</evidence>
<sequence length="50" mass="5574">MVKATNGIVNFSDLKRCGRLTWVVLSQAVVSLPLSILCGRIKCYSKKGYR</sequence>
<accession>A0AAW0J4R4</accession>
<keyword evidence="1" id="KW-0472">Membrane</keyword>
<organism evidence="2 3">
    <name type="scientific">Quercus suber</name>
    <name type="common">Cork oak</name>
    <dbReference type="NCBI Taxonomy" id="58331"/>
    <lineage>
        <taxon>Eukaryota</taxon>
        <taxon>Viridiplantae</taxon>
        <taxon>Streptophyta</taxon>
        <taxon>Embryophyta</taxon>
        <taxon>Tracheophyta</taxon>
        <taxon>Spermatophyta</taxon>
        <taxon>Magnoliopsida</taxon>
        <taxon>eudicotyledons</taxon>
        <taxon>Gunneridae</taxon>
        <taxon>Pentapetalae</taxon>
        <taxon>rosids</taxon>
        <taxon>fabids</taxon>
        <taxon>Fagales</taxon>
        <taxon>Fagaceae</taxon>
        <taxon>Quercus</taxon>
    </lineage>
</organism>
<reference evidence="2 3" key="1">
    <citation type="journal article" date="2018" name="Sci. Data">
        <title>The draft genome sequence of cork oak.</title>
        <authorList>
            <person name="Ramos A.M."/>
            <person name="Usie A."/>
            <person name="Barbosa P."/>
            <person name="Barros P.M."/>
            <person name="Capote T."/>
            <person name="Chaves I."/>
            <person name="Simoes F."/>
            <person name="Abreu I."/>
            <person name="Carrasquinho I."/>
            <person name="Faro C."/>
            <person name="Guimaraes J.B."/>
            <person name="Mendonca D."/>
            <person name="Nobrega F."/>
            <person name="Rodrigues L."/>
            <person name="Saibo N.J.M."/>
            <person name="Varela M.C."/>
            <person name="Egas C."/>
            <person name="Matos J."/>
            <person name="Miguel C.M."/>
            <person name="Oliveira M.M."/>
            <person name="Ricardo C.P."/>
            <person name="Goncalves S."/>
        </authorList>
    </citation>
    <scope>NUCLEOTIDE SEQUENCE [LARGE SCALE GENOMIC DNA]</scope>
    <source>
        <strain evidence="3">cv. HL8</strain>
    </source>
</reference>
<evidence type="ECO:0000256" key="1">
    <source>
        <dbReference type="SAM" id="Phobius"/>
    </source>
</evidence>
<keyword evidence="1" id="KW-1133">Transmembrane helix</keyword>
<keyword evidence="3" id="KW-1185">Reference proteome</keyword>
<protein>
    <submittedName>
        <fullName evidence="2">Uncharacterized protein</fullName>
    </submittedName>
</protein>
<gene>
    <name evidence="2" type="ORF">CFP56_037294</name>
</gene>
<dbReference type="EMBL" id="PKMF04000688">
    <property type="protein sequence ID" value="KAK7821778.1"/>
    <property type="molecule type" value="Genomic_DNA"/>
</dbReference>
<evidence type="ECO:0000313" key="3">
    <source>
        <dbReference type="Proteomes" id="UP000237347"/>
    </source>
</evidence>
<keyword evidence="1" id="KW-0812">Transmembrane</keyword>
<dbReference type="AlphaFoldDB" id="A0AAW0J4R4"/>